<dbReference type="Proteomes" id="UP000828048">
    <property type="component" value="Chromosome 1"/>
</dbReference>
<accession>A0ACB7XMB1</accession>
<comment type="caution">
    <text evidence="1">The sequence shown here is derived from an EMBL/GenBank/DDBJ whole genome shotgun (WGS) entry which is preliminary data.</text>
</comment>
<organism evidence="1 2">
    <name type="scientific">Vaccinium darrowii</name>
    <dbReference type="NCBI Taxonomy" id="229202"/>
    <lineage>
        <taxon>Eukaryota</taxon>
        <taxon>Viridiplantae</taxon>
        <taxon>Streptophyta</taxon>
        <taxon>Embryophyta</taxon>
        <taxon>Tracheophyta</taxon>
        <taxon>Spermatophyta</taxon>
        <taxon>Magnoliopsida</taxon>
        <taxon>eudicotyledons</taxon>
        <taxon>Gunneridae</taxon>
        <taxon>Pentapetalae</taxon>
        <taxon>asterids</taxon>
        <taxon>Ericales</taxon>
        <taxon>Ericaceae</taxon>
        <taxon>Vaccinioideae</taxon>
        <taxon>Vaccinieae</taxon>
        <taxon>Vaccinium</taxon>
    </lineage>
</organism>
<dbReference type="EMBL" id="CM037151">
    <property type="protein sequence ID" value="KAH7842096.1"/>
    <property type="molecule type" value="Genomic_DNA"/>
</dbReference>
<evidence type="ECO:0000313" key="1">
    <source>
        <dbReference type="EMBL" id="KAH7842096.1"/>
    </source>
</evidence>
<sequence>MVFREDGNLQIVTQTINFSDSVQAKLPSCDSCSFFSSESSKRFPLYLYSRAVDQGNRTLSLETNLTLGYNEKKRVKAGDFGLFVSSLKNLQNGQGVLLVVNNSVVAGTGSTQQAYQYDDSKFCYFRNVSSSNYAIVQDKEGKTCISRKSQAPIDSGLAK</sequence>
<gene>
    <name evidence="1" type="ORF">Vadar_001443</name>
</gene>
<proteinExistence type="predicted"/>
<keyword evidence="2" id="KW-1185">Reference proteome</keyword>
<reference evidence="1 2" key="1">
    <citation type="journal article" date="2021" name="Hortic Res">
        <title>High-quality reference genome and annotation aids understanding of berry development for evergreen blueberry (Vaccinium darrowii).</title>
        <authorList>
            <person name="Yu J."/>
            <person name="Hulse-Kemp A.M."/>
            <person name="Babiker E."/>
            <person name="Staton M."/>
        </authorList>
    </citation>
    <scope>NUCLEOTIDE SEQUENCE [LARGE SCALE GENOMIC DNA]</scope>
    <source>
        <strain evidence="2">cv. NJ 8807/NJ 8810</strain>
        <tissue evidence="1">Young leaf</tissue>
    </source>
</reference>
<evidence type="ECO:0000313" key="2">
    <source>
        <dbReference type="Proteomes" id="UP000828048"/>
    </source>
</evidence>
<name>A0ACB7XMB1_9ERIC</name>
<protein>
    <submittedName>
        <fullName evidence="1">Uncharacterized protein</fullName>
    </submittedName>
</protein>